<dbReference type="PANTHER" id="PTHR48046:SF6">
    <property type="entry name" value="GLYCOSYLTRANSFERASE"/>
    <property type="match status" value="1"/>
</dbReference>
<comment type="similarity">
    <text evidence="1 4">Belongs to the UDP-glycosyltransferase family.</text>
</comment>
<dbReference type="Pfam" id="PF00201">
    <property type="entry name" value="UDPGT"/>
    <property type="match status" value="1"/>
</dbReference>
<dbReference type="InterPro" id="IPR035595">
    <property type="entry name" value="UDP_glycos_trans_CS"/>
</dbReference>
<dbReference type="Proteomes" id="UP001341840">
    <property type="component" value="Unassembled WGS sequence"/>
</dbReference>
<keyword evidence="3 4" id="KW-0808">Transferase</keyword>
<dbReference type="Gene3D" id="3.40.50.2000">
    <property type="entry name" value="Glycogen Phosphorylase B"/>
    <property type="match status" value="2"/>
</dbReference>
<evidence type="ECO:0000256" key="5">
    <source>
        <dbReference type="RuleBase" id="RU362057"/>
    </source>
</evidence>
<evidence type="ECO:0000313" key="6">
    <source>
        <dbReference type="EMBL" id="MED6171375.1"/>
    </source>
</evidence>
<dbReference type="EC" id="2.4.1.-" evidence="5"/>
<accession>A0ABU6VCG1</accession>
<proteinExistence type="inferred from homology"/>
<dbReference type="EMBL" id="JASCZI010151250">
    <property type="protein sequence ID" value="MED6171375.1"/>
    <property type="molecule type" value="Genomic_DNA"/>
</dbReference>
<dbReference type="PANTHER" id="PTHR48046">
    <property type="entry name" value="UDP-GLYCOSYLTRANSFERASE 72E1"/>
    <property type="match status" value="1"/>
</dbReference>
<comment type="caution">
    <text evidence="6">The sequence shown here is derived from an EMBL/GenBank/DDBJ whole genome shotgun (WGS) entry which is preliminary data.</text>
</comment>
<evidence type="ECO:0000256" key="4">
    <source>
        <dbReference type="RuleBase" id="RU003718"/>
    </source>
</evidence>
<evidence type="ECO:0000256" key="2">
    <source>
        <dbReference type="ARBA" id="ARBA00022676"/>
    </source>
</evidence>
<evidence type="ECO:0000256" key="3">
    <source>
        <dbReference type="ARBA" id="ARBA00022679"/>
    </source>
</evidence>
<name>A0ABU6VCG1_9FABA</name>
<dbReference type="CDD" id="cd03784">
    <property type="entry name" value="GT1_Gtf-like"/>
    <property type="match status" value="1"/>
</dbReference>
<organism evidence="6 7">
    <name type="scientific">Stylosanthes scabra</name>
    <dbReference type="NCBI Taxonomy" id="79078"/>
    <lineage>
        <taxon>Eukaryota</taxon>
        <taxon>Viridiplantae</taxon>
        <taxon>Streptophyta</taxon>
        <taxon>Embryophyta</taxon>
        <taxon>Tracheophyta</taxon>
        <taxon>Spermatophyta</taxon>
        <taxon>Magnoliopsida</taxon>
        <taxon>eudicotyledons</taxon>
        <taxon>Gunneridae</taxon>
        <taxon>Pentapetalae</taxon>
        <taxon>rosids</taxon>
        <taxon>fabids</taxon>
        <taxon>Fabales</taxon>
        <taxon>Fabaceae</taxon>
        <taxon>Papilionoideae</taxon>
        <taxon>50 kb inversion clade</taxon>
        <taxon>dalbergioids sensu lato</taxon>
        <taxon>Dalbergieae</taxon>
        <taxon>Pterocarpus clade</taxon>
        <taxon>Stylosanthes</taxon>
    </lineage>
</organism>
<keyword evidence="2 4" id="KW-0328">Glycosyltransferase</keyword>
<keyword evidence="7" id="KW-1185">Reference proteome</keyword>
<dbReference type="SUPFAM" id="SSF53756">
    <property type="entry name" value="UDP-Glycosyltransferase/glycogen phosphorylase"/>
    <property type="match status" value="1"/>
</dbReference>
<evidence type="ECO:0000256" key="1">
    <source>
        <dbReference type="ARBA" id="ARBA00009995"/>
    </source>
</evidence>
<dbReference type="InterPro" id="IPR002213">
    <property type="entry name" value="UDP_glucos_trans"/>
</dbReference>
<evidence type="ECO:0000313" key="7">
    <source>
        <dbReference type="Proteomes" id="UP001341840"/>
    </source>
</evidence>
<dbReference type="PROSITE" id="PS00375">
    <property type="entry name" value="UDPGT"/>
    <property type="match status" value="1"/>
</dbReference>
<protein>
    <recommendedName>
        <fullName evidence="5">Glycosyltransferase</fullName>
        <ecNumber evidence="5">2.4.1.-</ecNumber>
    </recommendedName>
</protein>
<reference evidence="6 7" key="1">
    <citation type="journal article" date="2023" name="Plants (Basel)">
        <title>Bridging the Gap: Combining Genomics and Transcriptomics Approaches to Understand Stylosanthes scabra, an Orphan Legume from the Brazilian Caatinga.</title>
        <authorList>
            <person name="Ferreira-Neto J.R.C."/>
            <person name="da Silva M.D."/>
            <person name="Binneck E."/>
            <person name="de Melo N.F."/>
            <person name="da Silva R.H."/>
            <person name="de Melo A.L.T.M."/>
            <person name="Pandolfi V."/>
            <person name="Bustamante F.O."/>
            <person name="Brasileiro-Vidal A.C."/>
            <person name="Benko-Iseppon A.M."/>
        </authorList>
    </citation>
    <scope>NUCLEOTIDE SEQUENCE [LARGE SCALE GENOMIC DNA]</scope>
    <source>
        <tissue evidence="6">Leaves</tissue>
    </source>
</reference>
<sequence>MIMEKKNPCIVMVPSPGLSHLIPLVEFAKNLTSFFLHHHKIDNLHVKLLIPTLGPPSSSMNSILNTKSLPPNITFTLLPQVNPQDLNITDAKPQPATLMQLAVKQSLPFIHQQLTNLTSTNHYHLVSIVFSLFSTDVIHLAKEFNLLSYVFFASGASFLSFCLHLPHLDEQQQQQHDDDDESFLFHHQFTETNGNNGVHIPGCPVPFQVQDFPAPVLYQRSSQAYKSFLGVCREYSLVDGVIVNTFTDLESDAIKAIEDQAKTRNNNANSPFVYPIGPLIQTATTNQVNRLECLTWLDNQPPKSVLYISFGSGGTVSQEQLNEIAFGLELSGNKFLWVLRAPNSFGGSAYLKEQKEDPLHYLPSGFLDRTKGQGLVVTSWAPQVEILAHGSTGGFLTHCGWNSILESVVYGVPMIAWPLFAEQSMNAVLLKDVLKVALMPEKAEDEDGIIKREGIANVIMRIMEENKEGLEIRKRIKEFSDAAAAAAISENGGSSAEAFLSVAEKFKSRI</sequence>
<gene>
    <name evidence="6" type="ORF">PIB30_040150</name>
</gene>